<evidence type="ECO:0000259" key="2">
    <source>
        <dbReference type="Pfam" id="PF14901"/>
    </source>
</evidence>
<evidence type="ECO:0000313" key="3">
    <source>
        <dbReference type="EMBL" id="JAE27575.1"/>
    </source>
</evidence>
<feature type="compositionally biased region" description="Low complexity" evidence="1">
    <location>
        <begin position="103"/>
        <end position="119"/>
    </location>
</feature>
<feature type="region of interest" description="Disordered" evidence="1">
    <location>
        <begin position="47"/>
        <end position="72"/>
    </location>
</feature>
<reference evidence="3" key="2">
    <citation type="journal article" date="2015" name="Data Brief">
        <title>Shoot transcriptome of the giant reed, Arundo donax.</title>
        <authorList>
            <person name="Barrero R.A."/>
            <person name="Guerrero F.D."/>
            <person name="Moolhuijzen P."/>
            <person name="Goolsby J.A."/>
            <person name="Tidwell J."/>
            <person name="Bellgard S.E."/>
            <person name="Bellgard M.I."/>
        </authorList>
    </citation>
    <scope>NUCLEOTIDE SEQUENCE</scope>
    <source>
        <tissue evidence="3">Shoot tissue taken approximately 20 cm above the soil surface</tissue>
    </source>
</reference>
<feature type="region of interest" description="Disordered" evidence="1">
    <location>
        <begin position="95"/>
        <end position="130"/>
    </location>
</feature>
<dbReference type="Pfam" id="PF14901">
    <property type="entry name" value="Jiv90"/>
    <property type="match status" value="1"/>
</dbReference>
<name>A0A0A9GR10_ARUDO</name>
<accession>A0A0A9GR10</accession>
<dbReference type="EMBL" id="GBRH01170321">
    <property type="protein sequence ID" value="JAE27575.1"/>
    <property type="molecule type" value="Transcribed_RNA"/>
</dbReference>
<evidence type="ECO:0000256" key="1">
    <source>
        <dbReference type="SAM" id="MobiDB-lite"/>
    </source>
</evidence>
<sequence length="130" mass="14203">MLRKPDLPHAYVCAESYIFDVTEWFDCQGMRCRANTHKPSFHVNASMAKQGTGKGSTSAQRGGGIPSGANMDGGINEEEFFEWLQNGVQSGMFETTFCAQSESPSPGSGSNTKGSNNNSSRKKRKGKKQW</sequence>
<dbReference type="AlphaFoldDB" id="A0A0A9GR10"/>
<reference evidence="3" key="1">
    <citation type="submission" date="2014-09" db="EMBL/GenBank/DDBJ databases">
        <authorList>
            <person name="Magalhaes I.L.F."/>
            <person name="Oliveira U."/>
            <person name="Santos F.R."/>
            <person name="Vidigal T.H.D.A."/>
            <person name="Brescovit A.D."/>
            <person name="Santos A.J."/>
        </authorList>
    </citation>
    <scope>NUCLEOTIDE SEQUENCE</scope>
    <source>
        <tissue evidence="3">Shoot tissue taken approximately 20 cm above the soil surface</tissue>
    </source>
</reference>
<proteinExistence type="predicted"/>
<dbReference type="PANTHER" id="PTHR45270:SF4">
    <property type="entry name" value="CHAPERONE DNAJ-DOMAIN SUPERFAMILY PROTEIN"/>
    <property type="match status" value="1"/>
</dbReference>
<feature type="compositionally biased region" description="Basic residues" evidence="1">
    <location>
        <begin position="120"/>
        <end position="130"/>
    </location>
</feature>
<dbReference type="PANTHER" id="PTHR45270">
    <property type="entry name" value="OS03G0832900 PROTEIN"/>
    <property type="match status" value="1"/>
</dbReference>
<dbReference type="InterPro" id="IPR032843">
    <property type="entry name" value="Jiv"/>
</dbReference>
<organism evidence="3">
    <name type="scientific">Arundo donax</name>
    <name type="common">Giant reed</name>
    <name type="synonym">Donax arundinaceus</name>
    <dbReference type="NCBI Taxonomy" id="35708"/>
    <lineage>
        <taxon>Eukaryota</taxon>
        <taxon>Viridiplantae</taxon>
        <taxon>Streptophyta</taxon>
        <taxon>Embryophyta</taxon>
        <taxon>Tracheophyta</taxon>
        <taxon>Spermatophyta</taxon>
        <taxon>Magnoliopsida</taxon>
        <taxon>Liliopsida</taxon>
        <taxon>Poales</taxon>
        <taxon>Poaceae</taxon>
        <taxon>PACMAD clade</taxon>
        <taxon>Arundinoideae</taxon>
        <taxon>Arundineae</taxon>
        <taxon>Arundo</taxon>
    </lineage>
</organism>
<feature type="domain" description="Cleavage inducing molecular chaperone Jiv" evidence="2">
    <location>
        <begin position="9"/>
        <end position="44"/>
    </location>
</feature>
<protein>
    <recommendedName>
        <fullName evidence="2">Cleavage inducing molecular chaperone Jiv domain-containing protein</fullName>
    </recommendedName>
</protein>